<accession>A0AAW1BMK1</accession>
<dbReference type="CDD" id="cd20263">
    <property type="entry name" value="Complex1_LYR_NDUFB9_LYRM3"/>
    <property type="match status" value="1"/>
</dbReference>
<evidence type="ECO:0000256" key="14">
    <source>
        <dbReference type="ARBA" id="ARBA00030192"/>
    </source>
</evidence>
<keyword evidence="7" id="KW-0597">Phosphoprotein</keyword>
<evidence type="ECO:0000256" key="15">
    <source>
        <dbReference type="ARBA" id="ARBA00032528"/>
    </source>
</evidence>
<evidence type="ECO:0000313" key="18">
    <source>
        <dbReference type="EMBL" id="KAK9403037.1"/>
    </source>
</evidence>
<keyword evidence="10" id="KW-0249">Electron transport</keyword>
<evidence type="ECO:0000256" key="7">
    <source>
        <dbReference type="ARBA" id="ARBA00022553"/>
    </source>
</evidence>
<keyword evidence="9" id="KW-0999">Mitochondrion inner membrane</keyword>
<feature type="region of interest" description="Disordered" evidence="16">
    <location>
        <begin position="287"/>
        <end position="309"/>
    </location>
</feature>
<keyword evidence="8" id="KW-0679">Respiratory chain</keyword>
<evidence type="ECO:0000256" key="13">
    <source>
        <dbReference type="ARBA" id="ARBA00023136"/>
    </source>
</evidence>
<evidence type="ECO:0000256" key="11">
    <source>
        <dbReference type="ARBA" id="ARBA00022990"/>
    </source>
</evidence>
<comment type="subcellular location">
    <subcellularLocation>
        <location evidence="2">Mitochondrion inner membrane</location>
        <topology evidence="2">Peripheral membrane protein</topology>
        <orientation evidence="2">Matrix side</orientation>
    </subcellularLocation>
</comment>
<keyword evidence="12" id="KW-0496">Mitochondrion</keyword>
<dbReference type="Proteomes" id="UP001474421">
    <property type="component" value="Unassembled WGS sequence"/>
</dbReference>
<organism evidence="18 19">
    <name type="scientific">Crotalus adamanteus</name>
    <name type="common">Eastern diamondback rattlesnake</name>
    <dbReference type="NCBI Taxonomy" id="8729"/>
    <lineage>
        <taxon>Eukaryota</taxon>
        <taxon>Metazoa</taxon>
        <taxon>Chordata</taxon>
        <taxon>Craniata</taxon>
        <taxon>Vertebrata</taxon>
        <taxon>Euteleostomi</taxon>
        <taxon>Lepidosauria</taxon>
        <taxon>Squamata</taxon>
        <taxon>Bifurcata</taxon>
        <taxon>Unidentata</taxon>
        <taxon>Episquamata</taxon>
        <taxon>Toxicofera</taxon>
        <taxon>Serpentes</taxon>
        <taxon>Colubroidea</taxon>
        <taxon>Viperidae</taxon>
        <taxon>Crotalinae</taxon>
        <taxon>Crotalus</taxon>
    </lineage>
</organism>
<evidence type="ECO:0000256" key="5">
    <source>
        <dbReference type="ARBA" id="ARBA00018684"/>
    </source>
</evidence>
<keyword evidence="19" id="KW-1185">Reference proteome</keyword>
<name>A0AAW1BMK1_CROAD</name>
<keyword evidence="13" id="KW-0472">Membrane</keyword>
<evidence type="ECO:0000256" key="9">
    <source>
        <dbReference type="ARBA" id="ARBA00022792"/>
    </source>
</evidence>
<keyword evidence="6" id="KW-0813">Transport</keyword>
<comment type="function">
    <text evidence="1">Accessory subunit of the mitochondrial membrane respiratory chain NADH dehydrogenase (Complex I), that is believed to be not involved in catalysis. Complex I functions in the transfer of electrons from NADH to the respiratory chain. The immediate electron acceptor for the enzyme is believed to be ubiquinone.</text>
</comment>
<feature type="compositionally biased region" description="Basic and acidic residues" evidence="16">
    <location>
        <begin position="1"/>
        <end position="17"/>
    </location>
</feature>
<dbReference type="PANTHER" id="PTHR12868:SF0">
    <property type="entry name" value="NADH DEHYDROGENASE [UBIQUINONE] 1 BETA SUBCOMPLEX SUBUNIT 9"/>
    <property type="match status" value="1"/>
</dbReference>
<comment type="subunit">
    <text evidence="4">Mammalian complex I is composed of 45 different subunits.</text>
</comment>
<dbReference type="Pfam" id="PF05347">
    <property type="entry name" value="Complex1_LYR"/>
    <property type="match status" value="1"/>
</dbReference>
<proteinExistence type="inferred from homology"/>
<evidence type="ECO:0000256" key="12">
    <source>
        <dbReference type="ARBA" id="ARBA00023128"/>
    </source>
</evidence>
<evidence type="ECO:0000256" key="16">
    <source>
        <dbReference type="SAM" id="MobiDB-lite"/>
    </source>
</evidence>
<dbReference type="InterPro" id="IPR045292">
    <property type="entry name" value="Complex1_LYR_NDUFB9_LYRM3"/>
</dbReference>
<evidence type="ECO:0000313" key="19">
    <source>
        <dbReference type="Proteomes" id="UP001474421"/>
    </source>
</evidence>
<evidence type="ECO:0000256" key="8">
    <source>
        <dbReference type="ARBA" id="ARBA00022660"/>
    </source>
</evidence>
<gene>
    <name evidence="18" type="ORF">NXF25_007864</name>
</gene>
<dbReference type="GO" id="GO:0005743">
    <property type="term" value="C:mitochondrial inner membrane"/>
    <property type="evidence" value="ECO:0007669"/>
    <property type="project" value="UniProtKB-SubCell"/>
</dbReference>
<evidence type="ECO:0000256" key="3">
    <source>
        <dbReference type="ARBA" id="ARBA00009508"/>
    </source>
</evidence>
<dbReference type="AlphaFoldDB" id="A0AAW1BMK1"/>
<dbReference type="PANTHER" id="PTHR12868">
    <property type="entry name" value="NADH-UBIQUINONE OXIDOREDUCTASE B22 SUBUNIT"/>
    <property type="match status" value="1"/>
</dbReference>
<feature type="domain" description="Complex 1 LYR protein" evidence="17">
    <location>
        <begin position="163"/>
        <end position="222"/>
    </location>
</feature>
<dbReference type="GO" id="GO:0006120">
    <property type="term" value="P:mitochondrial electron transport, NADH to ubiquinone"/>
    <property type="evidence" value="ECO:0007669"/>
    <property type="project" value="InterPro"/>
</dbReference>
<dbReference type="InterPro" id="IPR008011">
    <property type="entry name" value="Complex1_LYR_dom"/>
</dbReference>
<comment type="similarity">
    <text evidence="3">Belongs to the complex I LYR family.</text>
</comment>
<evidence type="ECO:0000256" key="4">
    <source>
        <dbReference type="ARBA" id="ARBA00011790"/>
    </source>
</evidence>
<dbReference type="InterPro" id="IPR033034">
    <property type="entry name" value="NDUFB9"/>
</dbReference>
<protein>
    <recommendedName>
        <fullName evidence="5">NADH dehydrogenase [ubiquinone] 1 beta subcomplex subunit 9</fullName>
    </recommendedName>
    <alternativeName>
        <fullName evidence="14">Complex I-B22</fullName>
    </alternativeName>
    <alternativeName>
        <fullName evidence="15">NADH-ubiquinone oxidoreductase B22 subunit</fullName>
    </alternativeName>
</protein>
<evidence type="ECO:0000256" key="10">
    <source>
        <dbReference type="ARBA" id="ARBA00022982"/>
    </source>
</evidence>
<feature type="region of interest" description="Disordered" evidence="16">
    <location>
        <begin position="119"/>
        <end position="141"/>
    </location>
</feature>
<comment type="caution">
    <text evidence="18">The sequence shown here is derived from an EMBL/GenBank/DDBJ whole genome shotgun (WGS) entry which is preliminary data.</text>
</comment>
<evidence type="ECO:0000256" key="1">
    <source>
        <dbReference type="ARBA" id="ARBA00002920"/>
    </source>
</evidence>
<dbReference type="EMBL" id="JAOTOJ010000003">
    <property type="protein sequence ID" value="KAK9403037.1"/>
    <property type="molecule type" value="Genomic_DNA"/>
</dbReference>
<sequence length="328" mass="37880">MTAAVAREEAERPETKHASQGRGSARLLVLGGVLATRIPASWFCTEHRASVQKPSLKIAIHVKSVSFHNSKLPSAIFLLAFCMGRSVSVGPRLLPSDSFRIEPVTEASVAACHSTLSLSRGRTPSRSRQPLRRYSYTHTPPPVPSLKVDRGAAKMAGYLSHRQKVLRLYKRAMRHLESWCIYRDKFRYHACLLRARFDEHKDEKDMIKATKLLMAAEEEFWERQHPQPYLFPDSPGGTSYERYDCFKSPEWILEMWHPSEKAMYPDYFAKREQWKKLRLESWDKEVQQLQEETPPGGPTTEALPPARKEGHLPPLWWQYVTKPRRFPV</sequence>
<feature type="region of interest" description="Disordered" evidence="16">
    <location>
        <begin position="1"/>
        <end position="21"/>
    </location>
</feature>
<evidence type="ECO:0000256" key="2">
    <source>
        <dbReference type="ARBA" id="ARBA00004443"/>
    </source>
</evidence>
<reference evidence="18 19" key="1">
    <citation type="journal article" date="2024" name="Proc. Natl. Acad. Sci. U.S.A.">
        <title>The genetic regulatory architecture and epigenomic basis for age-related changes in rattlesnake venom.</title>
        <authorList>
            <person name="Hogan M.P."/>
            <person name="Holding M.L."/>
            <person name="Nystrom G.S."/>
            <person name="Colston T.J."/>
            <person name="Bartlett D.A."/>
            <person name="Mason A.J."/>
            <person name="Ellsworth S.A."/>
            <person name="Rautsaw R.M."/>
            <person name="Lawrence K.C."/>
            <person name="Strickland J.L."/>
            <person name="He B."/>
            <person name="Fraser P."/>
            <person name="Margres M.J."/>
            <person name="Gilbert D.M."/>
            <person name="Gibbs H.L."/>
            <person name="Parkinson C.L."/>
            <person name="Rokyta D.R."/>
        </authorList>
    </citation>
    <scope>NUCLEOTIDE SEQUENCE [LARGE SCALE GENOMIC DNA]</scope>
    <source>
        <strain evidence="18">DRR0105</strain>
    </source>
</reference>
<evidence type="ECO:0000256" key="6">
    <source>
        <dbReference type="ARBA" id="ARBA00022448"/>
    </source>
</evidence>
<evidence type="ECO:0000259" key="17">
    <source>
        <dbReference type="Pfam" id="PF05347"/>
    </source>
</evidence>
<keyword evidence="11" id="KW-0007">Acetylation</keyword>